<organism evidence="1 2">
    <name type="scientific">Popillia japonica</name>
    <name type="common">Japanese beetle</name>
    <dbReference type="NCBI Taxonomy" id="7064"/>
    <lineage>
        <taxon>Eukaryota</taxon>
        <taxon>Metazoa</taxon>
        <taxon>Ecdysozoa</taxon>
        <taxon>Arthropoda</taxon>
        <taxon>Hexapoda</taxon>
        <taxon>Insecta</taxon>
        <taxon>Pterygota</taxon>
        <taxon>Neoptera</taxon>
        <taxon>Endopterygota</taxon>
        <taxon>Coleoptera</taxon>
        <taxon>Polyphaga</taxon>
        <taxon>Scarabaeiformia</taxon>
        <taxon>Scarabaeidae</taxon>
        <taxon>Rutelinae</taxon>
        <taxon>Popillia</taxon>
    </lineage>
</organism>
<protein>
    <submittedName>
        <fullName evidence="1">Uncharacterized protein</fullName>
    </submittedName>
</protein>
<name>A0AAW1M917_POPJA</name>
<reference evidence="1 2" key="1">
    <citation type="journal article" date="2024" name="BMC Genomics">
        <title>De novo assembly and annotation of Popillia japonica's genome with initial clues to its potential as an invasive pest.</title>
        <authorList>
            <person name="Cucini C."/>
            <person name="Boschi S."/>
            <person name="Funari R."/>
            <person name="Cardaioli E."/>
            <person name="Iannotti N."/>
            <person name="Marturano G."/>
            <person name="Paoli F."/>
            <person name="Bruttini M."/>
            <person name="Carapelli A."/>
            <person name="Frati F."/>
            <person name="Nardi F."/>
        </authorList>
    </citation>
    <scope>NUCLEOTIDE SEQUENCE [LARGE SCALE GENOMIC DNA]</scope>
    <source>
        <strain evidence="1">DMR45628</strain>
    </source>
</reference>
<evidence type="ECO:0000313" key="1">
    <source>
        <dbReference type="EMBL" id="KAK9743645.1"/>
    </source>
</evidence>
<accession>A0AAW1M917</accession>
<gene>
    <name evidence="1" type="ORF">QE152_g8455</name>
</gene>
<sequence>MLASTNFDPASLGDQGCSFINLMLHNATTPSVSGEVRSCPLYKMPRNYQRKTETRYRLERFKKSHLGCQQ</sequence>
<keyword evidence="2" id="KW-1185">Reference proteome</keyword>
<comment type="caution">
    <text evidence="1">The sequence shown here is derived from an EMBL/GenBank/DDBJ whole genome shotgun (WGS) entry which is preliminary data.</text>
</comment>
<proteinExistence type="predicted"/>
<dbReference type="EMBL" id="JASPKY010000067">
    <property type="protein sequence ID" value="KAK9743645.1"/>
    <property type="molecule type" value="Genomic_DNA"/>
</dbReference>
<evidence type="ECO:0000313" key="2">
    <source>
        <dbReference type="Proteomes" id="UP001458880"/>
    </source>
</evidence>
<dbReference type="AlphaFoldDB" id="A0AAW1M917"/>
<dbReference type="Proteomes" id="UP001458880">
    <property type="component" value="Unassembled WGS sequence"/>
</dbReference>